<evidence type="ECO:0000256" key="1">
    <source>
        <dbReference type="ARBA" id="ARBA00022723"/>
    </source>
</evidence>
<evidence type="ECO:0000259" key="4">
    <source>
        <dbReference type="Pfam" id="PF13445"/>
    </source>
</evidence>
<dbReference type="SUPFAM" id="SSF57850">
    <property type="entry name" value="RING/U-box"/>
    <property type="match status" value="1"/>
</dbReference>
<reference evidence="5 6" key="1">
    <citation type="submission" date="2024-10" db="EMBL/GenBank/DDBJ databases">
        <title>Updated reference genomes for cyclostephanoid diatoms.</title>
        <authorList>
            <person name="Roberts W.R."/>
            <person name="Alverson A.J."/>
        </authorList>
    </citation>
    <scope>NUCLEOTIDE SEQUENCE [LARGE SCALE GENOMIC DNA]</scope>
    <source>
        <strain evidence="5 6">AJA232-27</strain>
    </source>
</reference>
<proteinExistence type="predicted"/>
<gene>
    <name evidence="5" type="ORF">ACHAWU_000804</name>
</gene>
<keyword evidence="6" id="KW-1185">Reference proteome</keyword>
<keyword evidence="2" id="KW-0863">Zinc-finger</keyword>
<organism evidence="5 6">
    <name type="scientific">Discostella pseudostelligera</name>
    <dbReference type="NCBI Taxonomy" id="259834"/>
    <lineage>
        <taxon>Eukaryota</taxon>
        <taxon>Sar</taxon>
        <taxon>Stramenopiles</taxon>
        <taxon>Ochrophyta</taxon>
        <taxon>Bacillariophyta</taxon>
        <taxon>Coscinodiscophyceae</taxon>
        <taxon>Thalassiosirophycidae</taxon>
        <taxon>Stephanodiscales</taxon>
        <taxon>Stephanodiscaceae</taxon>
        <taxon>Discostella</taxon>
    </lineage>
</organism>
<evidence type="ECO:0000256" key="2">
    <source>
        <dbReference type="ARBA" id="ARBA00022771"/>
    </source>
</evidence>
<evidence type="ECO:0000313" key="6">
    <source>
        <dbReference type="Proteomes" id="UP001530293"/>
    </source>
</evidence>
<keyword evidence="3" id="KW-0862">Zinc</keyword>
<name>A0ABD3M632_9STRA</name>
<sequence length="226" mass="25378">MTSSPASSSSGGTLKCPTCNFVHHVKTDVFGNRRKSKQDASSSSLSCCDYDVREIFGITATCPICLDEYSEVVALPCGHILCKSDYQRMGGYISNSLRNQVSYDDNDDDENSDSSDGGVLIHIRHAGQDGVNGTYRRHRGDDKNRYTSMGRFNGKDAEYAIELRVVDGKKMWYLTCQCSKNEPAVEFYRARVDERCAYPYRVRWEAATLFGTFPAPRVEVSHFREG</sequence>
<feature type="domain" description="Zinc finger RING-type eukaryotic" evidence="4">
    <location>
        <begin position="62"/>
        <end position="84"/>
    </location>
</feature>
<dbReference type="InterPro" id="IPR013083">
    <property type="entry name" value="Znf_RING/FYVE/PHD"/>
</dbReference>
<dbReference type="GO" id="GO:0008270">
    <property type="term" value="F:zinc ion binding"/>
    <property type="evidence" value="ECO:0007669"/>
    <property type="project" value="UniProtKB-KW"/>
</dbReference>
<comment type="caution">
    <text evidence="5">The sequence shown here is derived from an EMBL/GenBank/DDBJ whole genome shotgun (WGS) entry which is preliminary data.</text>
</comment>
<protein>
    <recommendedName>
        <fullName evidence="4">Zinc finger RING-type eukaryotic domain-containing protein</fullName>
    </recommendedName>
</protein>
<dbReference type="Gene3D" id="3.30.40.10">
    <property type="entry name" value="Zinc/RING finger domain, C3HC4 (zinc finger)"/>
    <property type="match status" value="1"/>
</dbReference>
<evidence type="ECO:0000313" key="5">
    <source>
        <dbReference type="EMBL" id="KAL3759505.1"/>
    </source>
</evidence>
<keyword evidence="1" id="KW-0479">Metal-binding</keyword>
<dbReference type="EMBL" id="JALLBG020000200">
    <property type="protein sequence ID" value="KAL3759505.1"/>
    <property type="molecule type" value="Genomic_DNA"/>
</dbReference>
<dbReference type="InterPro" id="IPR027370">
    <property type="entry name" value="Znf-RING_euk"/>
</dbReference>
<dbReference type="Pfam" id="PF13445">
    <property type="entry name" value="zf-RING_UBOX"/>
    <property type="match status" value="1"/>
</dbReference>
<dbReference type="AlphaFoldDB" id="A0ABD3M632"/>
<dbReference type="CDD" id="cd16449">
    <property type="entry name" value="RING-HC"/>
    <property type="match status" value="1"/>
</dbReference>
<evidence type="ECO:0000256" key="3">
    <source>
        <dbReference type="ARBA" id="ARBA00022833"/>
    </source>
</evidence>
<accession>A0ABD3M632</accession>
<dbReference type="Proteomes" id="UP001530293">
    <property type="component" value="Unassembled WGS sequence"/>
</dbReference>